<dbReference type="InterPro" id="IPR003423">
    <property type="entry name" value="OMP_efflux"/>
</dbReference>
<proteinExistence type="inferred from homology"/>
<organism evidence="2 3">
    <name type="scientific">Bacteroides xylanisolvens SD CC 1b</name>
    <dbReference type="NCBI Taxonomy" id="702447"/>
    <lineage>
        <taxon>Bacteria</taxon>
        <taxon>Pseudomonadati</taxon>
        <taxon>Bacteroidota</taxon>
        <taxon>Bacteroidia</taxon>
        <taxon>Bacteroidales</taxon>
        <taxon>Bacteroidaceae</taxon>
        <taxon>Bacteroides</taxon>
    </lineage>
</organism>
<accession>W6PVL7</accession>
<dbReference type="GO" id="GO:0015562">
    <property type="term" value="F:efflux transmembrane transporter activity"/>
    <property type="evidence" value="ECO:0007669"/>
    <property type="project" value="InterPro"/>
</dbReference>
<protein>
    <submittedName>
        <fullName evidence="2">Outer membrane protein oprM</fullName>
    </submittedName>
</protein>
<evidence type="ECO:0000313" key="3">
    <source>
        <dbReference type="Proteomes" id="UP000019380"/>
    </source>
</evidence>
<name>W6PVL7_9BACE</name>
<dbReference type="PANTHER" id="PTHR30203">
    <property type="entry name" value="OUTER MEMBRANE CATION EFFLUX PROTEIN"/>
    <property type="match status" value="1"/>
</dbReference>
<dbReference type="EMBL" id="CBXG010000059">
    <property type="protein sequence ID" value="CDM07940.1"/>
    <property type="molecule type" value="Genomic_DNA"/>
</dbReference>
<gene>
    <name evidence="2" type="ORF">BN890_55680</name>
</gene>
<dbReference type="PANTHER" id="PTHR30203:SF33">
    <property type="entry name" value="BLR4455 PROTEIN"/>
    <property type="match status" value="1"/>
</dbReference>
<dbReference type="Gene3D" id="2.20.200.10">
    <property type="entry name" value="Outer membrane efflux proteins (OEP)"/>
    <property type="match status" value="1"/>
</dbReference>
<dbReference type="Proteomes" id="UP000019380">
    <property type="component" value="Unassembled WGS sequence"/>
</dbReference>
<reference evidence="2 3" key="1">
    <citation type="submission" date="2013-12" db="EMBL/GenBank/DDBJ databases">
        <title>Improved hybrid genome assemblies of Bacteroides xylanisolvens SD CC 1b and Bacteroides xylanisolvens SD CC 2a using Illumina and 454 Sequencing.</title>
        <authorList>
            <person name="Ramaraj T."/>
            <person name="Sundararajan A."/>
            <person name="Mudge J."/>
            <person name="Schilkey F.D."/>
            <person name="Delvecchio V."/>
            <person name="Donlon M."/>
            <person name="Ziemer C."/>
        </authorList>
    </citation>
    <scope>NUCLEOTIDE SEQUENCE [LARGE SCALE GENOMIC DNA]</scope>
</reference>
<dbReference type="SUPFAM" id="SSF56954">
    <property type="entry name" value="Outer membrane efflux proteins (OEP)"/>
    <property type="match status" value="1"/>
</dbReference>
<dbReference type="Pfam" id="PF02321">
    <property type="entry name" value="OEP"/>
    <property type="match status" value="1"/>
</dbReference>
<dbReference type="InterPro" id="IPR010131">
    <property type="entry name" value="MdtP/NodT-like"/>
</dbReference>
<dbReference type="Gene3D" id="1.20.1600.10">
    <property type="entry name" value="Outer membrane efflux proteins (OEP)"/>
    <property type="match status" value="1"/>
</dbReference>
<comment type="similarity">
    <text evidence="1">Belongs to the outer membrane factor (OMF) (TC 1.B.17) family.</text>
</comment>
<comment type="caution">
    <text evidence="2">The sequence shown here is derived from an EMBL/GenBank/DDBJ whole genome shotgun (WGS) entry which is preliminary data.</text>
</comment>
<sequence>MKKTAIYIILSGWMLTGCGTYSRYHPPDLSMENLYSTLPADADTTTLASLSWREMFTDPKLQSLIETGLDRNTDLNVARLRVEAAASALLTAKLSYLPSLGLNAEGNAGKHDGATAKTYNAGATASWELDIFGNLTAAKRGAAAALQGSGHETR</sequence>
<evidence type="ECO:0000256" key="1">
    <source>
        <dbReference type="ARBA" id="ARBA00007613"/>
    </source>
</evidence>
<dbReference type="PROSITE" id="PS51257">
    <property type="entry name" value="PROKAR_LIPOPROTEIN"/>
    <property type="match status" value="1"/>
</dbReference>
<dbReference type="AlphaFoldDB" id="W6PVL7"/>
<evidence type="ECO:0000313" key="2">
    <source>
        <dbReference type="EMBL" id="CDM07940.1"/>
    </source>
</evidence>